<name>A0A0A0JIL8_9MICO</name>
<accession>A0A0A0JIL8</accession>
<evidence type="ECO:0000259" key="4">
    <source>
        <dbReference type="Pfam" id="PF07804"/>
    </source>
</evidence>
<evidence type="ECO:0008006" key="8">
    <source>
        <dbReference type="Google" id="ProtNLM"/>
    </source>
</evidence>
<evidence type="ECO:0000313" key="7">
    <source>
        <dbReference type="Proteomes" id="UP000030011"/>
    </source>
</evidence>
<protein>
    <recommendedName>
        <fullName evidence="8">Phosphatidylinositol kinase</fullName>
    </recommendedName>
</protein>
<dbReference type="AlphaFoldDB" id="A0A0A0JIL8"/>
<feature type="domain" description="HipA N-terminal subdomain 1" evidence="5">
    <location>
        <begin position="30"/>
        <end position="124"/>
    </location>
</feature>
<dbReference type="GO" id="GO:0005829">
    <property type="term" value="C:cytosol"/>
    <property type="evidence" value="ECO:0007669"/>
    <property type="project" value="TreeGrafter"/>
</dbReference>
<evidence type="ECO:0000313" key="6">
    <source>
        <dbReference type="EMBL" id="KGN36968.1"/>
    </source>
</evidence>
<gene>
    <name evidence="6" type="ORF">N803_16260</name>
</gene>
<feature type="domain" description="HipA-like C-terminal" evidence="4">
    <location>
        <begin position="171"/>
        <end position="382"/>
    </location>
</feature>
<dbReference type="PANTHER" id="PTHR37419">
    <property type="entry name" value="SERINE/THREONINE-PROTEIN KINASE TOXIN HIPA"/>
    <property type="match status" value="1"/>
</dbReference>
<sequence length="424" mass="46122">MTPSEPSRPNTRPTEAFVWTWLPGTAEPVVAGRLVRERGRLDFLYGRSYLDRPDAISLYGPELPLRRGAQVPPDGMDVASCLRDGAPDAWGRRVLHHRHRTDPSFNDNDELSVLLRSGSNRFGANDFQASATEFVPRDEPSSMAELIYATDRVIAGEPLPPALADALGHGTSIGGARPKVLVHDGDDQWIGKLSTSTDTMNVVGAEAAAMFLAGKAGVEVAESHVVRAVGRDVLMVRRFDRLPGGGRLHCVSGLTMLGLDERVGRHATYPDLLAVLRRAGSDPRVGEALFDRIAVNIALGNTDDHARNHAAFWDGRALTLTPAYDIAPQPRVGEAANQAMSFGLDLRRESSLPALVEVAHEFGVRDGAARVERIVAAVHDHWGEAAEQARLTAADREFLWGRQILNPAATRSRFTSGWLPDHES</sequence>
<keyword evidence="2" id="KW-0808">Transferase</keyword>
<keyword evidence="3" id="KW-0418">Kinase</keyword>
<evidence type="ECO:0000256" key="3">
    <source>
        <dbReference type="ARBA" id="ARBA00022777"/>
    </source>
</evidence>
<evidence type="ECO:0000256" key="2">
    <source>
        <dbReference type="ARBA" id="ARBA00022679"/>
    </source>
</evidence>
<dbReference type="eggNOG" id="COG3550">
    <property type="taxonomic scope" value="Bacteria"/>
</dbReference>
<organism evidence="6 7">
    <name type="scientific">Knoellia subterranea KCTC 19937</name>
    <dbReference type="NCBI Taxonomy" id="1385521"/>
    <lineage>
        <taxon>Bacteria</taxon>
        <taxon>Bacillati</taxon>
        <taxon>Actinomycetota</taxon>
        <taxon>Actinomycetes</taxon>
        <taxon>Micrococcales</taxon>
        <taxon>Intrasporangiaceae</taxon>
        <taxon>Knoellia</taxon>
    </lineage>
</organism>
<dbReference type="EMBL" id="AVPK01000007">
    <property type="protein sequence ID" value="KGN36968.1"/>
    <property type="molecule type" value="Genomic_DNA"/>
</dbReference>
<dbReference type="PANTHER" id="PTHR37419:SF8">
    <property type="entry name" value="TOXIN YJJJ"/>
    <property type="match status" value="1"/>
</dbReference>
<dbReference type="Proteomes" id="UP000030011">
    <property type="component" value="Unassembled WGS sequence"/>
</dbReference>
<dbReference type="STRING" id="1385521.N803_16260"/>
<evidence type="ECO:0000259" key="5">
    <source>
        <dbReference type="Pfam" id="PF13657"/>
    </source>
</evidence>
<comment type="similarity">
    <text evidence="1">Belongs to the HipA Ser/Thr kinase family.</text>
</comment>
<comment type="caution">
    <text evidence="6">The sequence shown here is derived from an EMBL/GenBank/DDBJ whole genome shotgun (WGS) entry which is preliminary data.</text>
</comment>
<dbReference type="GO" id="GO:0004674">
    <property type="term" value="F:protein serine/threonine kinase activity"/>
    <property type="evidence" value="ECO:0007669"/>
    <property type="project" value="TreeGrafter"/>
</dbReference>
<proteinExistence type="inferred from homology"/>
<keyword evidence="7" id="KW-1185">Reference proteome</keyword>
<dbReference type="InterPro" id="IPR012893">
    <property type="entry name" value="HipA-like_C"/>
</dbReference>
<dbReference type="InterPro" id="IPR052028">
    <property type="entry name" value="HipA_Ser/Thr_kinase"/>
</dbReference>
<dbReference type="RefSeq" id="WP_052112251.1">
    <property type="nucleotide sequence ID" value="NZ_AVPK01000007.1"/>
</dbReference>
<reference evidence="6 7" key="1">
    <citation type="submission" date="2013-08" db="EMBL/GenBank/DDBJ databases">
        <title>The genome sequence of Knoellia subterranea.</title>
        <authorList>
            <person name="Zhu W."/>
            <person name="Wang G."/>
        </authorList>
    </citation>
    <scope>NUCLEOTIDE SEQUENCE [LARGE SCALE GENOMIC DNA]</scope>
    <source>
        <strain evidence="6 7">KCTC 19937</strain>
    </source>
</reference>
<dbReference type="OrthoDB" id="3182374at2"/>
<dbReference type="Pfam" id="PF13657">
    <property type="entry name" value="Couple_hipA"/>
    <property type="match status" value="1"/>
</dbReference>
<dbReference type="InterPro" id="IPR017508">
    <property type="entry name" value="HipA_N1"/>
</dbReference>
<evidence type="ECO:0000256" key="1">
    <source>
        <dbReference type="ARBA" id="ARBA00010164"/>
    </source>
</evidence>
<dbReference type="Pfam" id="PF07804">
    <property type="entry name" value="HipA_C"/>
    <property type="match status" value="1"/>
</dbReference>